<protein>
    <submittedName>
        <fullName evidence="2">AbrB family transcriptional regulator</fullName>
    </submittedName>
</protein>
<dbReference type="RefSeq" id="WP_281812644.1">
    <property type="nucleotide sequence ID" value="NZ_BRLB01000001.1"/>
</dbReference>
<dbReference type="PANTHER" id="PTHR34860">
    <property type="entry name" value="REPRESSOR-LIKE PROTEIN SSO7C3"/>
    <property type="match status" value="1"/>
</dbReference>
<dbReference type="InterPro" id="IPR007159">
    <property type="entry name" value="SpoVT-AbrB_dom"/>
</dbReference>
<name>A0A9W6DEG1_9FIRM</name>
<dbReference type="Proteomes" id="UP001144256">
    <property type="component" value="Unassembled WGS sequence"/>
</dbReference>
<evidence type="ECO:0000313" key="3">
    <source>
        <dbReference type="Proteomes" id="UP001144256"/>
    </source>
</evidence>
<sequence length="102" mass="11290">MGTENKSPNDGKYMSSVKVGTKGQIVIPKEARDMFNIKPGDTLLLLADVDRGIAINRLDFFDKMADGIFSGKVKPAEGEDKSQLDRFAKEVKDVQKQKGEEN</sequence>
<feature type="domain" description="SpoVT-AbrB" evidence="1">
    <location>
        <begin position="17"/>
        <end position="63"/>
    </location>
</feature>
<dbReference type="EMBL" id="BRLB01000001">
    <property type="protein sequence ID" value="GKX28412.1"/>
    <property type="molecule type" value="Genomic_DNA"/>
</dbReference>
<dbReference type="SUPFAM" id="SSF89447">
    <property type="entry name" value="AbrB/MazE/MraZ-like"/>
    <property type="match status" value="1"/>
</dbReference>
<dbReference type="InterPro" id="IPR037914">
    <property type="entry name" value="SpoVT-AbrB_sf"/>
</dbReference>
<dbReference type="Gene3D" id="2.10.260.10">
    <property type="match status" value="1"/>
</dbReference>
<evidence type="ECO:0000313" key="2">
    <source>
        <dbReference type="EMBL" id="GKX28412.1"/>
    </source>
</evidence>
<evidence type="ECO:0000259" key="1">
    <source>
        <dbReference type="SMART" id="SM00966"/>
    </source>
</evidence>
<organism evidence="2 3">
    <name type="scientific">Vallitalea longa</name>
    <dbReference type="NCBI Taxonomy" id="2936439"/>
    <lineage>
        <taxon>Bacteria</taxon>
        <taxon>Bacillati</taxon>
        <taxon>Bacillota</taxon>
        <taxon>Clostridia</taxon>
        <taxon>Lachnospirales</taxon>
        <taxon>Vallitaleaceae</taxon>
        <taxon>Vallitalea</taxon>
    </lineage>
</organism>
<reference evidence="2" key="1">
    <citation type="submission" date="2022-06" db="EMBL/GenBank/DDBJ databases">
        <title>Vallitalea longa sp. nov., an anaerobic bacterium isolated from marine sediment.</title>
        <authorList>
            <person name="Hirano S."/>
            <person name="Terahara T."/>
            <person name="Mori K."/>
            <person name="Hamada M."/>
            <person name="Matsumoto R."/>
            <person name="Kobayashi T."/>
        </authorList>
    </citation>
    <scope>NUCLEOTIDE SEQUENCE</scope>
    <source>
        <strain evidence="2">SH18-1</strain>
    </source>
</reference>
<keyword evidence="3" id="KW-1185">Reference proteome</keyword>
<comment type="caution">
    <text evidence="2">The sequence shown here is derived from an EMBL/GenBank/DDBJ whole genome shotgun (WGS) entry which is preliminary data.</text>
</comment>
<dbReference type="PANTHER" id="PTHR34860:SF6">
    <property type="entry name" value="REPRESSOR-LIKE PROTEIN SSO7C3"/>
    <property type="match status" value="1"/>
</dbReference>
<dbReference type="SMART" id="SM00966">
    <property type="entry name" value="SpoVT_AbrB"/>
    <property type="match status" value="1"/>
</dbReference>
<proteinExistence type="predicted"/>
<dbReference type="NCBIfam" id="TIGR01439">
    <property type="entry name" value="lp_hng_hel_AbrB"/>
    <property type="match status" value="1"/>
</dbReference>
<dbReference type="Pfam" id="PF04014">
    <property type="entry name" value="MazE_antitoxin"/>
    <property type="match status" value="1"/>
</dbReference>
<accession>A0A9W6DEG1</accession>
<gene>
    <name evidence="2" type="ORF">SH1V18_08920</name>
</gene>
<dbReference type="AlphaFoldDB" id="A0A9W6DEG1"/>
<dbReference type="InterPro" id="IPR052975">
    <property type="entry name" value="Repressor-like_regulatory"/>
</dbReference>
<dbReference type="GO" id="GO:0003677">
    <property type="term" value="F:DNA binding"/>
    <property type="evidence" value="ECO:0007669"/>
    <property type="project" value="InterPro"/>
</dbReference>